<dbReference type="EMBL" id="BAAFRS010000274">
    <property type="protein sequence ID" value="GAB1226049.1"/>
    <property type="molecule type" value="Genomic_DNA"/>
</dbReference>
<protein>
    <submittedName>
        <fullName evidence="2">Uncharacterized protein</fullName>
    </submittedName>
</protein>
<sequence length="60" mass="6405">MTEGLKTIGAHISEDPELILGKTAWVILGYIAIGIALIGGIAFGLLTYRKKRNAASYSNI</sequence>
<evidence type="ECO:0000313" key="3">
    <source>
        <dbReference type="Proteomes" id="UP001628156"/>
    </source>
</evidence>
<dbReference type="Proteomes" id="UP001628156">
    <property type="component" value="Unassembled WGS sequence"/>
</dbReference>
<organism evidence="2 3">
    <name type="scientific">Entamoeba nuttalli</name>
    <dbReference type="NCBI Taxonomy" id="412467"/>
    <lineage>
        <taxon>Eukaryota</taxon>
        <taxon>Amoebozoa</taxon>
        <taxon>Evosea</taxon>
        <taxon>Archamoebae</taxon>
        <taxon>Mastigamoebida</taxon>
        <taxon>Entamoebidae</taxon>
        <taxon>Entamoeba</taxon>
    </lineage>
</organism>
<name>A0ABQ0DT73_9EUKA</name>
<comment type="caution">
    <text evidence="2">The sequence shown here is derived from an EMBL/GenBank/DDBJ whole genome shotgun (WGS) entry which is preliminary data.</text>
</comment>
<evidence type="ECO:0000313" key="2">
    <source>
        <dbReference type="EMBL" id="GAB1226049.1"/>
    </source>
</evidence>
<keyword evidence="1" id="KW-1133">Transmembrane helix</keyword>
<reference evidence="2 3" key="1">
    <citation type="journal article" date="2019" name="PLoS Negl. Trop. Dis.">
        <title>Whole genome sequencing of Entamoeba nuttalli reveals mammalian host-related molecular signatures and a novel octapeptide-repeat surface protein.</title>
        <authorList>
            <person name="Tanaka M."/>
            <person name="Makiuchi T."/>
            <person name="Komiyama T."/>
            <person name="Shiina T."/>
            <person name="Osaki K."/>
            <person name="Tachibana H."/>
        </authorList>
    </citation>
    <scope>NUCLEOTIDE SEQUENCE [LARGE SCALE GENOMIC DNA]</scope>
    <source>
        <strain evidence="2 3">P19-061405</strain>
    </source>
</reference>
<accession>A0ABQ0DT73</accession>
<feature type="transmembrane region" description="Helical" evidence="1">
    <location>
        <begin position="24"/>
        <end position="48"/>
    </location>
</feature>
<keyword evidence="1" id="KW-0472">Membrane</keyword>
<proteinExistence type="predicted"/>
<keyword evidence="1" id="KW-0812">Transmembrane</keyword>
<keyword evidence="3" id="KW-1185">Reference proteome</keyword>
<evidence type="ECO:0000256" key="1">
    <source>
        <dbReference type="SAM" id="Phobius"/>
    </source>
</evidence>
<gene>
    <name evidence="2" type="ORF">ENUP19_0274G0038</name>
</gene>